<sequence>MRDLHNRPSPFLKATCSPRALSPAFSLPSLQLCASQHKSETKGATLGSPGHQRATTSNFKYTLTPIATTLPRAGPPRIHSMASWRTTPRRNPRVLIFMALGSQKRNLSYSTVNSKLPHYEMQLDFFTEANCKGTHGYYYDSYYVDSNLQDVYDKKLGGKAAQSFQVKWVKGPVHPIGSVST</sequence>
<name>A0ACB8BUJ6_9AGAM</name>
<gene>
    <name evidence="1" type="ORF">BV22DRAFT_1056473</name>
</gene>
<comment type="caution">
    <text evidence="1">The sequence shown here is derived from an EMBL/GenBank/DDBJ whole genome shotgun (WGS) entry which is preliminary data.</text>
</comment>
<keyword evidence="2" id="KW-1185">Reference proteome</keyword>
<dbReference type="EMBL" id="MU266339">
    <property type="protein sequence ID" value="KAH7929616.1"/>
    <property type="molecule type" value="Genomic_DNA"/>
</dbReference>
<evidence type="ECO:0000313" key="2">
    <source>
        <dbReference type="Proteomes" id="UP000790709"/>
    </source>
</evidence>
<dbReference type="Proteomes" id="UP000790709">
    <property type="component" value="Unassembled WGS sequence"/>
</dbReference>
<reference evidence="1" key="1">
    <citation type="journal article" date="2021" name="New Phytol.">
        <title>Evolutionary innovations through gain and loss of genes in the ectomycorrhizal Boletales.</title>
        <authorList>
            <person name="Wu G."/>
            <person name="Miyauchi S."/>
            <person name="Morin E."/>
            <person name="Kuo A."/>
            <person name="Drula E."/>
            <person name="Varga T."/>
            <person name="Kohler A."/>
            <person name="Feng B."/>
            <person name="Cao Y."/>
            <person name="Lipzen A."/>
            <person name="Daum C."/>
            <person name="Hundley H."/>
            <person name="Pangilinan J."/>
            <person name="Johnson J."/>
            <person name="Barry K."/>
            <person name="LaButti K."/>
            <person name="Ng V."/>
            <person name="Ahrendt S."/>
            <person name="Min B."/>
            <person name="Choi I.G."/>
            <person name="Park H."/>
            <person name="Plett J.M."/>
            <person name="Magnuson J."/>
            <person name="Spatafora J.W."/>
            <person name="Nagy L.G."/>
            <person name="Henrissat B."/>
            <person name="Grigoriev I.V."/>
            <person name="Yang Z.L."/>
            <person name="Xu J."/>
            <person name="Martin F.M."/>
        </authorList>
    </citation>
    <scope>NUCLEOTIDE SEQUENCE</scope>
    <source>
        <strain evidence="1">KUC20120723A-06</strain>
    </source>
</reference>
<organism evidence="1 2">
    <name type="scientific">Leucogyrophana mollusca</name>
    <dbReference type="NCBI Taxonomy" id="85980"/>
    <lineage>
        <taxon>Eukaryota</taxon>
        <taxon>Fungi</taxon>
        <taxon>Dikarya</taxon>
        <taxon>Basidiomycota</taxon>
        <taxon>Agaricomycotina</taxon>
        <taxon>Agaricomycetes</taxon>
        <taxon>Agaricomycetidae</taxon>
        <taxon>Boletales</taxon>
        <taxon>Boletales incertae sedis</taxon>
        <taxon>Leucogyrophana</taxon>
    </lineage>
</organism>
<evidence type="ECO:0000313" key="1">
    <source>
        <dbReference type="EMBL" id="KAH7929616.1"/>
    </source>
</evidence>
<accession>A0ACB8BUJ6</accession>
<proteinExistence type="predicted"/>
<protein>
    <submittedName>
        <fullName evidence="1">Uncharacterized protein</fullName>
    </submittedName>
</protein>